<dbReference type="Gene3D" id="3.60.10.10">
    <property type="entry name" value="Endonuclease/exonuclease/phosphatase"/>
    <property type="match status" value="1"/>
</dbReference>
<keyword evidence="4" id="KW-1185">Reference proteome</keyword>
<evidence type="ECO:0000256" key="1">
    <source>
        <dbReference type="SAM" id="MobiDB-lite"/>
    </source>
</evidence>
<feature type="compositionally biased region" description="Polar residues" evidence="1">
    <location>
        <begin position="244"/>
        <end position="266"/>
    </location>
</feature>
<feature type="domain" description="Endonuclease/exonuclease/phosphatase" evidence="2">
    <location>
        <begin position="407"/>
        <end position="589"/>
    </location>
</feature>
<accession>A0AAE2BXW1</accession>
<dbReference type="PANTHER" id="PTHR33710">
    <property type="entry name" value="BNAC02G09200D PROTEIN"/>
    <property type="match status" value="1"/>
</dbReference>
<feature type="compositionally biased region" description="Low complexity" evidence="1">
    <location>
        <begin position="318"/>
        <end position="342"/>
    </location>
</feature>
<dbReference type="PANTHER" id="PTHR33710:SF83">
    <property type="entry name" value="ENDONUCLEASE_EXONUCLEASE_PHOSPHATASE DOMAIN-CONTAINING PROTEIN"/>
    <property type="match status" value="1"/>
</dbReference>
<dbReference type="GO" id="GO:0003824">
    <property type="term" value="F:catalytic activity"/>
    <property type="evidence" value="ECO:0007669"/>
    <property type="project" value="InterPro"/>
</dbReference>
<reference evidence="3" key="1">
    <citation type="submission" date="2020-06" db="EMBL/GenBank/DDBJ databases">
        <authorList>
            <person name="Li T."/>
            <person name="Hu X."/>
            <person name="Zhang T."/>
            <person name="Song X."/>
            <person name="Zhang H."/>
            <person name="Dai N."/>
            <person name="Sheng W."/>
            <person name="Hou X."/>
            <person name="Wei L."/>
        </authorList>
    </citation>
    <scope>NUCLEOTIDE SEQUENCE</scope>
    <source>
        <strain evidence="3">K16</strain>
        <tissue evidence="3">Leaf</tissue>
    </source>
</reference>
<gene>
    <name evidence="3" type="ORF">Sango_0915800</name>
</gene>
<organism evidence="3 4">
    <name type="scientific">Sesamum angolense</name>
    <dbReference type="NCBI Taxonomy" id="2727404"/>
    <lineage>
        <taxon>Eukaryota</taxon>
        <taxon>Viridiplantae</taxon>
        <taxon>Streptophyta</taxon>
        <taxon>Embryophyta</taxon>
        <taxon>Tracheophyta</taxon>
        <taxon>Spermatophyta</taxon>
        <taxon>Magnoliopsida</taxon>
        <taxon>eudicotyledons</taxon>
        <taxon>Gunneridae</taxon>
        <taxon>Pentapetalae</taxon>
        <taxon>asterids</taxon>
        <taxon>lamiids</taxon>
        <taxon>Lamiales</taxon>
        <taxon>Pedaliaceae</taxon>
        <taxon>Sesamum</taxon>
    </lineage>
</organism>
<protein>
    <recommendedName>
        <fullName evidence="2">Endonuclease/exonuclease/phosphatase domain-containing protein</fullName>
    </recommendedName>
</protein>
<evidence type="ECO:0000313" key="4">
    <source>
        <dbReference type="Proteomes" id="UP001289374"/>
    </source>
</evidence>
<dbReference type="SUPFAM" id="SSF56219">
    <property type="entry name" value="DNase I-like"/>
    <property type="match status" value="1"/>
</dbReference>
<comment type="caution">
    <text evidence="3">The sequence shown here is derived from an EMBL/GenBank/DDBJ whole genome shotgun (WGS) entry which is preliminary data.</text>
</comment>
<reference evidence="3" key="2">
    <citation type="journal article" date="2024" name="Plant">
        <title>Genomic evolution and insights into agronomic trait innovations of Sesamum species.</title>
        <authorList>
            <person name="Miao H."/>
            <person name="Wang L."/>
            <person name="Qu L."/>
            <person name="Liu H."/>
            <person name="Sun Y."/>
            <person name="Le M."/>
            <person name="Wang Q."/>
            <person name="Wei S."/>
            <person name="Zheng Y."/>
            <person name="Lin W."/>
            <person name="Duan Y."/>
            <person name="Cao H."/>
            <person name="Xiong S."/>
            <person name="Wang X."/>
            <person name="Wei L."/>
            <person name="Li C."/>
            <person name="Ma Q."/>
            <person name="Ju M."/>
            <person name="Zhao R."/>
            <person name="Li G."/>
            <person name="Mu C."/>
            <person name="Tian Q."/>
            <person name="Mei H."/>
            <person name="Zhang T."/>
            <person name="Gao T."/>
            <person name="Zhang H."/>
        </authorList>
    </citation>
    <scope>NUCLEOTIDE SEQUENCE</scope>
    <source>
        <strain evidence="3">K16</strain>
    </source>
</reference>
<feature type="compositionally biased region" description="Low complexity" evidence="1">
    <location>
        <begin position="267"/>
        <end position="281"/>
    </location>
</feature>
<dbReference type="Pfam" id="PF03372">
    <property type="entry name" value="Exo_endo_phos"/>
    <property type="match status" value="1"/>
</dbReference>
<dbReference type="EMBL" id="JACGWL010000005">
    <property type="protein sequence ID" value="KAK4401751.1"/>
    <property type="molecule type" value="Genomic_DNA"/>
</dbReference>
<dbReference type="Proteomes" id="UP001289374">
    <property type="component" value="Unassembled WGS sequence"/>
</dbReference>
<sequence>MGRGAEEIHMQDSEALCRLITKRALTSGWIARVLNLVESDCWAGLATLTRPVVVSLAMDSDLSGLGASLSLTEEEEAGDRVLERCPWAYDKQLLVLAPVEAADDPNLVDLNWCEFHIHVNGLPLGKMTKEIAVVIGNKLGKFRDVDVDGGGEAWGSYVRMRVAIDITKPLTRALKIRTVLGDEQLALILHSGIGSGQRHLCFSGRNGNVPSKEHLPSFKRPIFVSHSSLQSNVPNSLSTRGTAIFGQFSTPKPSIPSANPPTSLINSPAPSSETFSSPASSNHINDLNFPPTLTTAPPPPVPPISVTLSTPLDTMTTPPVNIQPSSVISSPSSRSPSSLVSPTVPPPYRFQASFTPSPGSHPSHVAHTTKPQPSLSRSLKRHLVDECLEDGLSMQGPSKGLRGPWTIRTLGDLIRANNPSLVFLAETKCASHQVEVLKRKFELNGNYSQNHIDLSVQLEEGQPYWRFTGIYGEPESSKRTSTWHLLHRLHTQSRRAWICAGDYNEILDNSEKLGGPLRPNWQMRNFRKALADCELHDIGCTGDPFTWSNRHTYPHTVSERLDRACANLGWSHLFPDASVTHIPVACSDHKALVIQLRDRPEQAQQWSRPWRFEAAWLQSDQCEQVVENSWIRGEGVFRGAKGRVKSLENRLERLLAGRLTPAVQEEISFVRKEVEGWAAREETKWRQRSKDVWLKEGDRNTNFFHRRASNRFQTNRIRKIRKEDVSGWNLTKGFETIISHYQKVYASSRPNRDDIARGTDCIRRVVDASMAEELVQPYTAEEVSKALFQMAPLKSPGPDGMPPIFFHKFWHIVNRDVTACVLNLLNSFVMPPG</sequence>
<dbReference type="AlphaFoldDB" id="A0AAE2BXW1"/>
<proteinExistence type="predicted"/>
<evidence type="ECO:0000259" key="2">
    <source>
        <dbReference type="Pfam" id="PF03372"/>
    </source>
</evidence>
<feature type="region of interest" description="Disordered" evidence="1">
    <location>
        <begin position="244"/>
        <end position="377"/>
    </location>
</feature>
<dbReference type="InterPro" id="IPR036691">
    <property type="entry name" value="Endo/exonu/phosph_ase_sf"/>
</dbReference>
<dbReference type="InterPro" id="IPR005135">
    <property type="entry name" value="Endo/exonuclease/phosphatase"/>
</dbReference>
<name>A0AAE2BXW1_9LAMI</name>
<evidence type="ECO:0000313" key="3">
    <source>
        <dbReference type="EMBL" id="KAK4401751.1"/>
    </source>
</evidence>